<proteinExistence type="predicted"/>
<evidence type="ECO:0000313" key="3">
    <source>
        <dbReference type="Proteomes" id="UP000688137"/>
    </source>
</evidence>
<feature type="coiled-coil region" evidence="1">
    <location>
        <begin position="285"/>
        <end position="348"/>
    </location>
</feature>
<evidence type="ECO:0000256" key="1">
    <source>
        <dbReference type="SAM" id="Coils"/>
    </source>
</evidence>
<feature type="coiled-coil region" evidence="1">
    <location>
        <begin position="419"/>
        <end position="446"/>
    </location>
</feature>
<evidence type="ECO:0000313" key="2">
    <source>
        <dbReference type="EMBL" id="CAD8055130.1"/>
    </source>
</evidence>
<dbReference type="EMBL" id="CAJJDM010000021">
    <property type="protein sequence ID" value="CAD8055130.1"/>
    <property type="molecule type" value="Genomic_DNA"/>
</dbReference>
<organism evidence="2 3">
    <name type="scientific">Paramecium primaurelia</name>
    <dbReference type="NCBI Taxonomy" id="5886"/>
    <lineage>
        <taxon>Eukaryota</taxon>
        <taxon>Sar</taxon>
        <taxon>Alveolata</taxon>
        <taxon>Ciliophora</taxon>
        <taxon>Intramacronucleata</taxon>
        <taxon>Oligohymenophorea</taxon>
        <taxon>Peniculida</taxon>
        <taxon>Parameciidae</taxon>
        <taxon>Paramecium</taxon>
    </lineage>
</organism>
<reference evidence="2" key="1">
    <citation type="submission" date="2021-01" db="EMBL/GenBank/DDBJ databases">
        <authorList>
            <consortium name="Genoscope - CEA"/>
            <person name="William W."/>
        </authorList>
    </citation>
    <scope>NUCLEOTIDE SEQUENCE</scope>
</reference>
<dbReference type="Proteomes" id="UP000688137">
    <property type="component" value="Unassembled WGS sequence"/>
</dbReference>
<feature type="coiled-coil region" evidence="1">
    <location>
        <begin position="527"/>
        <end position="554"/>
    </location>
</feature>
<feature type="coiled-coil region" evidence="1">
    <location>
        <begin position="215"/>
        <end position="256"/>
    </location>
</feature>
<sequence length="571" mass="68147">MKSALTFLNKLNYSKRQIHNFSEIQDGIVFAQLIEDYLGFDVRRLLWNQIINNIQLARKKCKLEIRNFDDDLALSDYNLEQAKFIQYFIDTLLRVNSKEVVEMMQELLPQQQQEIMGFLENQFDDFGSFQDCGYFEHQTTNTIISLEENLNTKDNIIAQQNKQIELMKTEYQNKISDQQNKITEIHELYEQLYDQETFCLQKLNCCDFEEVFNKFQEYLKEIENSRQIIEDLNQLVQNQQKEIAKVQQKNQTLKSQLLSCPPTARSIEPEQQQIIVKDPKEQRMIENLKSQIQGIKEEHQRILGLKQTYFDSELTKLRRKLYEAEQEAASFKKKMERFKFELEEYQNMNQYEKKLPFESLRHQGVYSSNNSYIVEIDQRFGQSPKSTCLDFFQSQNKSEIDHALSHNNQSLKYTDETNVTKLQLQLTEKSNKIMQLERQLNSYQQSSHSRRNSMTKFNQSQQDRHFEQSAIFENLRFYVQYSQQKDQEINLIREQQNQNFIDLCKQIIKQNEQIQKLNSLILNNKSADSMQEIKEKHENDLQALNQYYVDALNNKDELLHLIISLFYDAVS</sequence>
<comment type="caution">
    <text evidence="2">The sequence shown here is derived from an EMBL/GenBank/DDBJ whole genome shotgun (WGS) entry which is preliminary data.</text>
</comment>
<accession>A0A8S1KI18</accession>
<keyword evidence="3" id="KW-1185">Reference proteome</keyword>
<dbReference type="AlphaFoldDB" id="A0A8S1KI18"/>
<dbReference type="OMA" id="FELEEYQ"/>
<name>A0A8S1KI18_PARPR</name>
<protein>
    <submittedName>
        <fullName evidence="2">Uncharacterized protein</fullName>
    </submittedName>
</protein>
<keyword evidence="1" id="KW-0175">Coiled coil</keyword>
<gene>
    <name evidence="2" type="ORF">PPRIM_AZ9-3.1.T0230024</name>
</gene>